<organism evidence="2">
    <name type="scientific">Cronobacter sakazakii</name>
    <name type="common">Enterobacter sakazakii</name>
    <dbReference type="NCBI Taxonomy" id="28141"/>
    <lineage>
        <taxon>Bacteria</taxon>
        <taxon>Pseudomonadati</taxon>
        <taxon>Pseudomonadota</taxon>
        <taxon>Gammaproteobacteria</taxon>
        <taxon>Enterobacterales</taxon>
        <taxon>Enterobacteriaceae</taxon>
        <taxon>Cronobacter</taxon>
    </lineage>
</organism>
<geneLocation type="plasmid" evidence="2">
    <name>p505108-T6SS</name>
</geneLocation>
<dbReference type="RefSeq" id="WP_007873152.1">
    <property type="nucleotide sequence ID" value="NZ_CABMLV010000002.1"/>
</dbReference>
<dbReference type="AlphaFoldDB" id="A0A222ZCG5"/>
<dbReference type="Proteomes" id="UP000439917">
    <property type="component" value="Unassembled WGS sequence"/>
</dbReference>
<name>A0A222ZCG5_CROSK</name>
<keyword evidence="2" id="KW-0614">Plasmid</keyword>
<gene>
    <name evidence="3" type="ORF">FZI38_15270</name>
</gene>
<dbReference type="EMBL" id="WAGF01000014">
    <property type="protein sequence ID" value="KAB0877096.1"/>
    <property type="molecule type" value="Genomic_DNA"/>
</dbReference>
<evidence type="ECO:0000256" key="1">
    <source>
        <dbReference type="SAM" id="MobiDB-lite"/>
    </source>
</evidence>
<feature type="region of interest" description="Disordered" evidence="1">
    <location>
        <begin position="65"/>
        <end position="99"/>
    </location>
</feature>
<reference evidence="3 4" key="3">
    <citation type="submission" date="2019-09" db="EMBL/GenBank/DDBJ databases">
        <title>Prevalence, distribution, and phylogeny of type two toxin-antitoxin genes possessed by Cronobacter species where C. sakazakii homologs follow sequence type lineages.</title>
        <authorList>
            <person name="Finkelstein S."/>
            <person name="Negrete F."/>
            <person name="Jang H."/>
            <person name="Gopinath G.R."/>
            <person name="Tall B.D."/>
        </authorList>
    </citation>
    <scope>NUCLEOTIDE SEQUENCE [LARGE SCALE GENOMIC DNA]</scope>
    <source>
        <strain evidence="3 4">MOD1_Comp4</strain>
    </source>
</reference>
<evidence type="ECO:0000313" key="2">
    <source>
        <dbReference type="EMBL" id="ASR82185.1"/>
    </source>
</evidence>
<sequence length="99" mass="11020">MNRSEKDQLTDEIIGEAVLSLLREKGPINMRVLIARLRSMETSESDPGRREAIARVITEISATAVSGRRNGTRERKEWSGDNVHSLFGESASPDSSKKH</sequence>
<reference evidence="2" key="1">
    <citation type="journal article" date="2018" name="Virulence">
        <title>Co-occurrence of 3 different resistance plasmids in a multi-drug resistant Cronobacter sakazakii isolate causing neonatal infections.</title>
        <authorList>
            <person name="Shi L."/>
            <person name="Liang Q."/>
            <person name="Zhan Z."/>
            <person name="Feng J."/>
            <person name="Zhao Y."/>
            <person name="Chen Y."/>
            <person name="Huang M."/>
            <person name="Tong Y."/>
            <person name="Wu W."/>
            <person name="Chen W."/>
            <person name="Li X."/>
            <person name="Yin Z."/>
            <person name="Wang J."/>
            <person name="Zhou D."/>
        </authorList>
    </citation>
    <scope>NUCLEOTIDE SEQUENCE</scope>
    <source>
        <strain evidence="2">505108</strain>
        <plasmid evidence="2">p505108-T6SS</plasmid>
    </source>
</reference>
<evidence type="ECO:0000313" key="4">
    <source>
        <dbReference type="Proteomes" id="UP000439917"/>
    </source>
</evidence>
<dbReference type="EMBL" id="KY978630">
    <property type="protein sequence ID" value="ASR82185.1"/>
    <property type="molecule type" value="Genomic_DNA"/>
</dbReference>
<proteinExistence type="predicted"/>
<protein>
    <submittedName>
        <fullName evidence="2">Uncharacterized protein</fullName>
    </submittedName>
</protein>
<evidence type="ECO:0000313" key="3">
    <source>
        <dbReference type="EMBL" id="KAB0877096.1"/>
    </source>
</evidence>
<accession>A0A222ZCG5</accession>
<reference evidence="2" key="2">
    <citation type="submission" date="2019-05" db="EMBL/GenBank/DDBJ databases">
        <authorList>
            <person name="Shi L."/>
            <person name="Feng J."/>
            <person name="Zhang D."/>
            <person name="Zhou D."/>
        </authorList>
    </citation>
    <scope>NUCLEOTIDE SEQUENCE</scope>
    <source>
        <strain evidence="2">505108</strain>
        <plasmid evidence="2">p505108-T6SS</plasmid>
    </source>
</reference>